<dbReference type="Pfam" id="PF01850">
    <property type="entry name" value="PIN"/>
    <property type="match status" value="1"/>
</dbReference>
<dbReference type="AlphaFoldDB" id="A0A2I9D7N7"/>
<keyword evidence="3" id="KW-1185">Reference proteome</keyword>
<reference evidence="3" key="1">
    <citation type="submission" date="2018-01" db="EMBL/GenBank/DDBJ databases">
        <title>Draft Genome Sequence of the Radioresistant Bacterium Deinococcus aerius TR0125, Isolated from the Higher Atmosphere above Japan.</title>
        <authorList>
            <person name="Satoh K."/>
            <person name="Arai H."/>
            <person name="Sanzen T."/>
            <person name="Kawaguchi Y."/>
            <person name="Hayashi H."/>
            <person name="Yokobori S."/>
            <person name="Yamagishi A."/>
            <person name="Oono Y."/>
            <person name="Narumi I."/>
        </authorList>
    </citation>
    <scope>NUCLEOTIDE SEQUENCE [LARGE SCALE GENOMIC DNA]</scope>
    <source>
        <strain evidence="3">TR0125</strain>
    </source>
</reference>
<organism evidence="2 3">
    <name type="scientific">Deinococcus aerius</name>
    <dbReference type="NCBI Taxonomy" id="200253"/>
    <lineage>
        <taxon>Bacteria</taxon>
        <taxon>Thermotogati</taxon>
        <taxon>Deinococcota</taxon>
        <taxon>Deinococci</taxon>
        <taxon>Deinococcales</taxon>
        <taxon>Deinococcaceae</taxon>
        <taxon>Deinococcus</taxon>
    </lineage>
</organism>
<sequence length="129" mass="13677">MRLLLDTHILMWLVASDARLPPTLAAQLQAPENGLLVSAASAWELSIKFHLGRLPSAAPLLDDFSGIAARLGAGVLSITPAHAVQAGALDWGHRDPFDRVLVAQALAEGLRLVTLDGNIMSYPGAPILR</sequence>
<accession>A0A2I9D7N7</accession>
<dbReference type="InterPro" id="IPR029060">
    <property type="entry name" value="PIN-like_dom_sf"/>
</dbReference>
<name>A0A2I9D7N7_9DEIO</name>
<dbReference type="Gene3D" id="3.40.50.1010">
    <property type="entry name" value="5'-nuclease"/>
    <property type="match status" value="1"/>
</dbReference>
<dbReference type="CDD" id="cd09872">
    <property type="entry name" value="PIN_Sll0205-like"/>
    <property type="match status" value="1"/>
</dbReference>
<evidence type="ECO:0000313" key="3">
    <source>
        <dbReference type="Proteomes" id="UP000236569"/>
    </source>
</evidence>
<dbReference type="PANTHER" id="PTHR36173:SF2">
    <property type="entry name" value="RIBONUCLEASE VAPC16"/>
    <property type="match status" value="1"/>
</dbReference>
<dbReference type="InterPro" id="IPR041705">
    <property type="entry name" value="PIN_Sll0205"/>
</dbReference>
<comment type="caution">
    <text evidence="2">The sequence shown here is derived from an EMBL/GenBank/DDBJ whole genome shotgun (WGS) entry which is preliminary data.</text>
</comment>
<dbReference type="RefSeq" id="WP_235610405.1">
    <property type="nucleotide sequence ID" value="NZ_BFAG01000010.1"/>
</dbReference>
<proteinExistence type="predicted"/>
<dbReference type="PANTHER" id="PTHR36173">
    <property type="entry name" value="RIBONUCLEASE VAPC16-RELATED"/>
    <property type="match status" value="1"/>
</dbReference>
<feature type="domain" description="PIN" evidence="1">
    <location>
        <begin position="4"/>
        <end position="119"/>
    </location>
</feature>
<evidence type="ECO:0000259" key="1">
    <source>
        <dbReference type="Pfam" id="PF01850"/>
    </source>
</evidence>
<gene>
    <name evidence="2" type="ORF">DAERI_100149</name>
</gene>
<dbReference type="InterPro" id="IPR052919">
    <property type="entry name" value="TA_system_RNase"/>
</dbReference>
<dbReference type="Proteomes" id="UP000236569">
    <property type="component" value="Unassembled WGS sequence"/>
</dbReference>
<protein>
    <submittedName>
        <fullName evidence="2">PilT protein domain protein</fullName>
    </submittedName>
</protein>
<dbReference type="InterPro" id="IPR002716">
    <property type="entry name" value="PIN_dom"/>
</dbReference>
<evidence type="ECO:0000313" key="2">
    <source>
        <dbReference type="EMBL" id="GBF06786.1"/>
    </source>
</evidence>
<dbReference type="EMBL" id="BFAG01000010">
    <property type="protein sequence ID" value="GBF06786.1"/>
    <property type="molecule type" value="Genomic_DNA"/>
</dbReference>
<dbReference type="SUPFAM" id="SSF88723">
    <property type="entry name" value="PIN domain-like"/>
    <property type="match status" value="1"/>
</dbReference>